<dbReference type="OrthoDB" id="5946976at2759"/>
<evidence type="ECO:0000313" key="3">
    <source>
        <dbReference type="Proteomes" id="UP000678499"/>
    </source>
</evidence>
<feature type="domain" description="Beta-lactamase-related" evidence="1">
    <location>
        <begin position="61"/>
        <end position="176"/>
    </location>
</feature>
<dbReference type="InterPro" id="IPR001466">
    <property type="entry name" value="Beta-lactam-related"/>
</dbReference>
<protein>
    <recommendedName>
        <fullName evidence="1">Beta-lactamase-related domain-containing protein</fullName>
    </recommendedName>
</protein>
<gene>
    <name evidence="2" type="ORF">NMOB1V02_LOCUS12156</name>
</gene>
<dbReference type="Gene3D" id="3.40.710.10">
    <property type="entry name" value="DD-peptidase/beta-lactamase superfamily"/>
    <property type="match status" value="2"/>
</dbReference>
<evidence type="ECO:0000313" key="2">
    <source>
        <dbReference type="EMBL" id="CAD7284551.1"/>
    </source>
</evidence>
<proteinExistence type="predicted"/>
<dbReference type="PANTHER" id="PTHR46520">
    <property type="entry name" value="SERINE BETA-LACTAMASE-LIKE PROTEIN LACTB, MITOCHONDRIAL"/>
    <property type="match status" value="1"/>
</dbReference>
<organism evidence="2">
    <name type="scientific">Notodromas monacha</name>
    <dbReference type="NCBI Taxonomy" id="399045"/>
    <lineage>
        <taxon>Eukaryota</taxon>
        <taxon>Metazoa</taxon>
        <taxon>Ecdysozoa</taxon>
        <taxon>Arthropoda</taxon>
        <taxon>Crustacea</taxon>
        <taxon>Oligostraca</taxon>
        <taxon>Ostracoda</taxon>
        <taxon>Podocopa</taxon>
        <taxon>Podocopida</taxon>
        <taxon>Cypridocopina</taxon>
        <taxon>Cypridoidea</taxon>
        <taxon>Cyprididae</taxon>
        <taxon>Notodromas</taxon>
    </lineage>
</organism>
<sequence length="500" mass="55067">KESEWSFSSSLEAKCEAAAVAQGKDSSGALFNGGHFNVTEDFNQIRIPITTAITHARELCSRRKDETGAPGMTIAVSVDGEVVYTEGFGYADLEQRVKCVPDTVMRIASISKSMTMAMAAKLMEEGKLDLDKPVQDYVKYFPEKSIDGEKVVITTRHLVSHLGGIRHYEKKKFDESNEETSGNKRSVGTNTKVADEFQLPEYYLKENFKSVEQSVKLFKDDELMHKPGGGFLSSAGDLVKFGNSMLYCYQTPDQLFGKITSGRKGFLKQSTVKSLWGPVERTKASWDKDASYGMGWGVVQNQETHRFGNSRRQYFSHTGGAIGASSVLLILPDYDIPDLKTGSNKVEFERAPRGVVVAILVNTQNVGLNGIANEIARVFCGRKGFLKQSTVKSLWGPVERTKASWDKDASYGMGWGVVQNQETHRFGNSRRQYFSHTGGAIGASSVLLILPDYDVPDLKTGSNKVEFERAPRGVVVAITPEAPLVRAASCSFCLTTTYPT</sequence>
<dbReference type="AlphaFoldDB" id="A0A7R9GJ81"/>
<dbReference type="InterPro" id="IPR052794">
    <property type="entry name" value="Mito_Ser_Protease_LACTB"/>
</dbReference>
<dbReference type="SUPFAM" id="SSF56601">
    <property type="entry name" value="beta-lactamase/transpeptidase-like"/>
    <property type="match status" value="2"/>
</dbReference>
<accession>A0A7R9GJ81</accession>
<dbReference type="GO" id="GO:0019216">
    <property type="term" value="P:regulation of lipid metabolic process"/>
    <property type="evidence" value="ECO:0007669"/>
    <property type="project" value="TreeGrafter"/>
</dbReference>
<dbReference type="EMBL" id="OA890701">
    <property type="protein sequence ID" value="CAD7284551.1"/>
    <property type="molecule type" value="Genomic_DNA"/>
</dbReference>
<name>A0A7R9GJ81_9CRUS</name>
<dbReference type="EMBL" id="CAJPEX010008664">
    <property type="protein sequence ID" value="CAG0924703.1"/>
    <property type="molecule type" value="Genomic_DNA"/>
</dbReference>
<feature type="non-terminal residue" evidence="2">
    <location>
        <position position="1"/>
    </location>
</feature>
<dbReference type="InterPro" id="IPR012338">
    <property type="entry name" value="Beta-lactam/transpept-like"/>
</dbReference>
<dbReference type="GO" id="GO:0006508">
    <property type="term" value="P:proteolysis"/>
    <property type="evidence" value="ECO:0007669"/>
    <property type="project" value="TreeGrafter"/>
</dbReference>
<reference evidence="2" key="1">
    <citation type="submission" date="2020-11" db="EMBL/GenBank/DDBJ databases">
        <authorList>
            <person name="Tran Van P."/>
        </authorList>
    </citation>
    <scope>NUCLEOTIDE SEQUENCE</scope>
</reference>
<feature type="domain" description="Beta-lactamase-related" evidence="1">
    <location>
        <begin position="194"/>
        <end position="365"/>
    </location>
</feature>
<dbReference type="Pfam" id="PF00144">
    <property type="entry name" value="Beta-lactamase"/>
    <property type="match status" value="2"/>
</dbReference>
<evidence type="ECO:0000259" key="1">
    <source>
        <dbReference type="Pfam" id="PF00144"/>
    </source>
</evidence>
<dbReference type="Proteomes" id="UP000678499">
    <property type="component" value="Unassembled WGS sequence"/>
</dbReference>
<dbReference type="GO" id="GO:0005739">
    <property type="term" value="C:mitochondrion"/>
    <property type="evidence" value="ECO:0007669"/>
    <property type="project" value="TreeGrafter"/>
</dbReference>
<dbReference type="PANTHER" id="PTHR46520:SF1">
    <property type="entry name" value="SERINE BETA-LACTAMASE-LIKE PROTEIN LACTB, MITOCHONDRIAL"/>
    <property type="match status" value="1"/>
</dbReference>
<keyword evidence="3" id="KW-1185">Reference proteome</keyword>
<dbReference type="GO" id="GO:0008233">
    <property type="term" value="F:peptidase activity"/>
    <property type="evidence" value="ECO:0007669"/>
    <property type="project" value="TreeGrafter"/>
</dbReference>